<evidence type="ECO:0000313" key="3">
    <source>
        <dbReference type="Proteomes" id="UP000800040"/>
    </source>
</evidence>
<accession>A0A6A5KEX3</accession>
<organism evidence="2 3">
    <name type="scientific">Decorospora gaudefroyi</name>
    <dbReference type="NCBI Taxonomy" id="184978"/>
    <lineage>
        <taxon>Eukaryota</taxon>
        <taxon>Fungi</taxon>
        <taxon>Dikarya</taxon>
        <taxon>Ascomycota</taxon>
        <taxon>Pezizomycotina</taxon>
        <taxon>Dothideomycetes</taxon>
        <taxon>Pleosporomycetidae</taxon>
        <taxon>Pleosporales</taxon>
        <taxon>Pleosporineae</taxon>
        <taxon>Pleosporaceae</taxon>
        <taxon>Decorospora</taxon>
    </lineage>
</organism>
<gene>
    <name evidence="2" type="ORF">BDW02DRAFT_526895</name>
</gene>
<dbReference type="AlphaFoldDB" id="A0A6A5KEX3"/>
<dbReference type="EMBL" id="ML975313">
    <property type="protein sequence ID" value="KAF1833722.1"/>
    <property type="molecule type" value="Genomic_DNA"/>
</dbReference>
<feature type="transmembrane region" description="Helical" evidence="1">
    <location>
        <begin position="31"/>
        <end position="49"/>
    </location>
</feature>
<keyword evidence="3" id="KW-1185">Reference proteome</keyword>
<keyword evidence="1" id="KW-0472">Membrane</keyword>
<evidence type="ECO:0000256" key="1">
    <source>
        <dbReference type="SAM" id="Phobius"/>
    </source>
</evidence>
<protein>
    <submittedName>
        <fullName evidence="2">Uncharacterized protein</fullName>
    </submittedName>
</protein>
<evidence type="ECO:0000313" key="2">
    <source>
        <dbReference type="EMBL" id="KAF1833722.1"/>
    </source>
</evidence>
<reference evidence="2" key="1">
    <citation type="submission" date="2020-01" db="EMBL/GenBank/DDBJ databases">
        <authorList>
            <consortium name="DOE Joint Genome Institute"/>
            <person name="Haridas S."/>
            <person name="Albert R."/>
            <person name="Binder M."/>
            <person name="Bloem J."/>
            <person name="Labutti K."/>
            <person name="Salamov A."/>
            <person name="Andreopoulos B."/>
            <person name="Baker S.E."/>
            <person name="Barry K."/>
            <person name="Bills G."/>
            <person name="Bluhm B.H."/>
            <person name="Cannon C."/>
            <person name="Castanera R."/>
            <person name="Culley D.E."/>
            <person name="Daum C."/>
            <person name="Ezra D."/>
            <person name="Gonzalez J.B."/>
            <person name="Henrissat B."/>
            <person name="Kuo A."/>
            <person name="Liang C."/>
            <person name="Lipzen A."/>
            <person name="Lutzoni F."/>
            <person name="Magnuson J."/>
            <person name="Mondo S."/>
            <person name="Nolan M."/>
            <person name="Ohm R."/>
            <person name="Pangilinan J."/>
            <person name="Park H.-J."/>
            <person name="Ramirez L."/>
            <person name="Alfaro M."/>
            <person name="Sun H."/>
            <person name="Tritt A."/>
            <person name="Yoshinaga Y."/>
            <person name="Zwiers L.-H."/>
            <person name="Turgeon B.G."/>
            <person name="Goodwin S.B."/>
            <person name="Spatafora J.W."/>
            <person name="Crous P.W."/>
            <person name="Grigoriev I.V."/>
        </authorList>
    </citation>
    <scope>NUCLEOTIDE SEQUENCE</scope>
    <source>
        <strain evidence="2">P77</strain>
    </source>
</reference>
<keyword evidence="1" id="KW-0812">Transmembrane</keyword>
<proteinExistence type="predicted"/>
<name>A0A6A5KEX3_9PLEO</name>
<sequence length="53" mass="6274">MFLIFYVFGLYPVFNEKRERWCVSHIHAHLHWAFALGIGICIAEFWGIFSSGR</sequence>
<dbReference type="Proteomes" id="UP000800040">
    <property type="component" value="Unassembled WGS sequence"/>
</dbReference>
<keyword evidence="1" id="KW-1133">Transmembrane helix</keyword>